<dbReference type="PANTHER" id="PTHR18968:SF13">
    <property type="entry name" value="ACETOLACTATE SYNTHASE CATALYTIC SUBUNIT, MITOCHONDRIAL"/>
    <property type="match status" value="1"/>
</dbReference>
<dbReference type="EMBL" id="BMKS01000020">
    <property type="protein sequence ID" value="GGG49565.1"/>
    <property type="molecule type" value="Genomic_DNA"/>
</dbReference>
<dbReference type="CDD" id="cd07035">
    <property type="entry name" value="TPP_PYR_POX_like"/>
    <property type="match status" value="1"/>
</dbReference>
<proteinExistence type="inferred from homology"/>
<evidence type="ECO:0000259" key="5">
    <source>
        <dbReference type="Pfam" id="PF02775"/>
    </source>
</evidence>
<evidence type="ECO:0000256" key="1">
    <source>
        <dbReference type="ARBA" id="ARBA00007812"/>
    </source>
</evidence>
<dbReference type="InterPro" id="IPR029035">
    <property type="entry name" value="DHS-like_NAD/FAD-binding_dom"/>
</dbReference>
<evidence type="ECO:0000256" key="3">
    <source>
        <dbReference type="RuleBase" id="RU362132"/>
    </source>
</evidence>
<dbReference type="Pfam" id="PF02775">
    <property type="entry name" value="TPP_enzyme_C"/>
    <property type="match status" value="1"/>
</dbReference>
<dbReference type="CDD" id="cd00568">
    <property type="entry name" value="TPP_enzymes"/>
    <property type="match status" value="1"/>
</dbReference>
<feature type="domain" description="Thiamine pyrophosphate enzyme central" evidence="4">
    <location>
        <begin position="199"/>
        <end position="330"/>
    </location>
</feature>
<dbReference type="SUPFAM" id="SSF52467">
    <property type="entry name" value="DHS-like NAD/FAD-binding domain"/>
    <property type="match status" value="1"/>
</dbReference>
<accession>A0A8J2ZFG9</accession>
<dbReference type="GO" id="GO:0009097">
    <property type="term" value="P:isoleucine biosynthetic process"/>
    <property type="evidence" value="ECO:0007669"/>
    <property type="project" value="TreeGrafter"/>
</dbReference>
<reference evidence="7 8" key="1">
    <citation type="journal article" date="2014" name="Int. J. Syst. Evol. Microbiol.">
        <title>Complete genome sequence of Corynebacterium casei LMG S-19264T (=DSM 44701T), isolated from a smear-ripened cheese.</title>
        <authorList>
            <consortium name="US DOE Joint Genome Institute (JGI-PGF)"/>
            <person name="Walter F."/>
            <person name="Albersmeier A."/>
            <person name="Kalinowski J."/>
            <person name="Ruckert C."/>
        </authorList>
    </citation>
    <scope>NUCLEOTIDE SEQUENCE [LARGE SCALE GENOMIC DNA]</scope>
    <source>
        <strain evidence="7 8">CGMCC 1.16330</strain>
    </source>
</reference>
<evidence type="ECO:0000259" key="4">
    <source>
        <dbReference type="Pfam" id="PF00205"/>
    </source>
</evidence>
<dbReference type="InterPro" id="IPR012001">
    <property type="entry name" value="Thiamin_PyroP_enz_TPP-bd_dom"/>
</dbReference>
<sequence>MSSSDYTVADLVAEFLHACGVTTAFGIVSVHNVPMLDAIGRRNAIRFVAPRGEMGGGHMADAYARVSGGLGVLITSTGPGAANAVPALVEARFAGSPVLHITGQTPTRFLDRDMGSVHDVPGQTAMLASVCKAAYRVRAAGEAFGILTRAAAEALTAPAGPVSVEIPIDLQRAAVERPAGLDHLVLPIPGPLVPDEKALDEAAEIFAKAKRPMVWLGNGAKHARAQAMALLELGFGAVNSWNGRGIVPEDHPMTFGGMNGNGSPRIQEFYQTVDAMLVAGSRLRAHETAELSVKLPKTIVQADIDPRANGRTYRSTLFVHGDAALVMEGLAKRLKGRIAVDPGFAADFQETKRRAVAEYCEGLGPYADFPAQIRKAMPRDAVWVRDVTMSHTTWGNRIFPVLGPHDSVHPVGAAIGPGLPLGIGAALAAGTQGRKTVVMTGDGGFAVNLAELWTAAQERAELVIIVMNDRGYGIIKVIQNAVAEGRHFAADPELPKLEPLAALVGMPFFRVSEAGAFGATVAKALAVPGPALVEVDMQAIGAIPPYPPYSTMGIYARDRARAGD</sequence>
<dbReference type="Gene3D" id="3.40.50.970">
    <property type="match status" value="2"/>
</dbReference>
<evidence type="ECO:0000313" key="7">
    <source>
        <dbReference type="EMBL" id="GGG49565.1"/>
    </source>
</evidence>
<evidence type="ECO:0000259" key="6">
    <source>
        <dbReference type="Pfam" id="PF02776"/>
    </source>
</evidence>
<organism evidence="7 8">
    <name type="scientific">Caldovatus sediminis</name>
    <dbReference type="NCBI Taxonomy" id="2041189"/>
    <lineage>
        <taxon>Bacteria</taxon>
        <taxon>Pseudomonadati</taxon>
        <taxon>Pseudomonadota</taxon>
        <taxon>Alphaproteobacteria</taxon>
        <taxon>Acetobacterales</taxon>
        <taxon>Roseomonadaceae</taxon>
        <taxon>Caldovatus</taxon>
    </lineage>
</organism>
<dbReference type="InterPro" id="IPR029061">
    <property type="entry name" value="THDP-binding"/>
</dbReference>
<dbReference type="GO" id="GO:0003984">
    <property type="term" value="F:acetolactate synthase activity"/>
    <property type="evidence" value="ECO:0007669"/>
    <property type="project" value="TreeGrafter"/>
</dbReference>
<dbReference type="GO" id="GO:0005948">
    <property type="term" value="C:acetolactate synthase complex"/>
    <property type="evidence" value="ECO:0007669"/>
    <property type="project" value="TreeGrafter"/>
</dbReference>
<gene>
    <name evidence="7" type="primary">ilvB</name>
    <name evidence="7" type="ORF">GCM10010964_41080</name>
</gene>
<dbReference type="Gene3D" id="3.40.50.1220">
    <property type="entry name" value="TPP-binding domain"/>
    <property type="match status" value="1"/>
</dbReference>
<dbReference type="SUPFAM" id="SSF52518">
    <property type="entry name" value="Thiamin diphosphate-binding fold (THDP-binding)"/>
    <property type="match status" value="2"/>
</dbReference>
<dbReference type="InterPro" id="IPR011766">
    <property type="entry name" value="TPP_enzyme_TPP-bd"/>
</dbReference>
<dbReference type="GO" id="GO:0030976">
    <property type="term" value="F:thiamine pyrophosphate binding"/>
    <property type="evidence" value="ECO:0007669"/>
    <property type="project" value="InterPro"/>
</dbReference>
<dbReference type="PANTHER" id="PTHR18968">
    <property type="entry name" value="THIAMINE PYROPHOSPHATE ENZYMES"/>
    <property type="match status" value="1"/>
</dbReference>
<dbReference type="GO" id="GO:0009099">
    <property type="term" value="P:L-valine biosynthetic process"/>
    <property type="evidence" value="ECO:0007669"/>
    <property type="project" value="TreeGrafter"/>
</dbReference>
<dbReference type="AlphaFoldDB" id="A0A8J2ZFG9"/>
<keyword evidence="8" id="KW-1185">Reference proteome</keyword>
<keyword evidence="2 3" id="KW-0786">Thiamine pyrophosphate</keyword>
<dbReference type="GO" id="GO:0050660">
    <property type="term" value="F:flavin adenine dinucleotide binding"/>
    <property type="evidence" value="ECO:0007669"/>
    <property type="project" value="TreeGrafter"/>
</dbReference>
<evidence type="ECO:0000256" key="2">
    <source>
        <dbReference type="ARBA" id="ARBA00023052"/>
    </source>
</evidence>
<comment type="caution">
    <text evidence="7">The sequence shown here is derived from an EMBL/GenBank/DDBJ whole genome shotgun (WGS) entry which is preliminary data.</text>
</comment>
<dbReference type="NCBIfam" id="NF005470">
    <property type="entry name" value="PRK07064.1"/>
    <property type="match status" value="1"/>
</dbReference>
<dbReference type="InterPro" id="IPR012000">
    <property type="entry name" value="Thiamin_PyroP_enz_cen_dom"/>
</dbReference>
<dbReference type="InterPro" id="IPR045229">
    <property type="entry name" value="TPP_enz"/>
</dbReference>
<feature type="domain" description="Thiamine pyrophosphate enzyme TPP-binding" evidence="5">
    <location>
        <begin position="390"/>
        <end position="535"/>
    </location>
</feature>
<comment type="similarity">
    <text evidence="1 3">Belongs to the TPP enzyme family.</text>
</comment>
<dbReference type="RefSeq" id="WP_188903688.1">
    <property type="nucleotide sequence ID" value="NZ_BMKS01000020.1"/>
</dbReference>
<dbReference type="Proteomes" id="UP000597507">
    <property type="component" value="Unassembled WGS sequence"/>
</dbReference>
<dbReference type="GO" id="GO:0000287">
    <property type="term" value="F:magnesium ion binding"/>
    <property type="evidence" value="ECO:0007669"/>
    <property type="project" value="InterPro"/>
</dbReference>
<feature type="domain" description="Thiamine pyrophosphate enzyme N-terminal TPP-binding" evidence="6">
    <location>
        <begin position="7"/>
        <end position="113"/>
    </location>
</feature>
<dbReference type="Pfam" id="PF00205">
    <property type="entry name" value="TPP_enzyme_M"/>
    <property type="match status" value="1"/>
</dbReference>
<protein>
    <submittedName>
        <fullName evidence="7">Acetolactate synthase large subunit</fullName>
    </submittedName>
</protein>
<dbReference type="Pfam" id="PF02776">
    <property type="entry name" value="TPP_enzyme_N"/>
    <property type="match status" value="1"/>
</dbReference>
<name>A0A8J2ZFG9_9PROT</name>
<evidence type="ECO:0000313" key="8">
    <source>
        <dbReference type="Proteomes" id="UP000597507"/>
    </source>
</evidence>